<feature type="compositionally biased region" description="Basic residues" evidence="1">
    <location>
        <begin position="1"/>
        <end position="10"/>
    </location>
</feature>
<dbReference type="GO" id="GO:0000911">
    <property type="term" value="P:cytokinesis by cell plate formation"/>
    <property type="evidence" value="ECO:0007669"/>
    <property type="project" value="InterPro"/>
</dbReference>
<feature type="compositionally biased region" description="Low complexity" evidence="1">
    <location>
        <begin position="201"/>
        <end position="211"/>
    </location>
</feature>
<evidence type="ECO:0000313" key="2">
    <source>
        <dbReference type="EMBL" id="KAK1352027.1"/>
    </source>
</evidence>
<proteinExistence type="predicted"/>
<accession>A0AAD8GNE7</accession>
<keyword evidence="3" id="KW-1185">Reference proteome</keyword>
<dbReference type="InterPro" id="IPR040321">
    <property type="entry name" value="SCD2-like"/>
</dbReference>
<evidence type="ECO:0000256" key="1">
    <source>
        <dbReference type="SAM" id="MobiDB-lite"/>
    </source>
</evidence>
<name>A0AAD8GNE7_9APIA</name>
<feature type="compositionally biased region" description="Polar residues" evidence="1">
    <location>
        <begin position="11"/>
        <end position="25"/>
    </location>
</feature>
<reference evidence="2" key="1">
    <citation type="submission" date="2023-02" db="EMBL/GenBank/DDBJ databases">
        <title>Genome of toxic invasive species Heracleum sosnowskyi carries increased number of genes despite the absence of recent whole-genome duplications.</title>
        <authorList>
            <person name="Schelkunov M."/>
            <person name="Shtratnikova V."/>
            <person name="Makarenko M."/>
            <person name="Klepikova A."/>
            <person name="Omelchenko D."/>
            <person name="Novikova G."/>
            <person name="Obukhova E."/>
            <person name="Bogdanov V."/>
            <person name="Penin A."/>
            <person name="Logacheva M."/>
        </authorList>
    </citation>
    <scope>NUCLEOTIDE SEQUENCE</scope>
    <source>
        <strain evidence="2">Hsosn_3</strain>
        <tissue evidence="2">Leaf</tissue>
    </source>
</reference>
<dbReference type="EMBL" id="JAUIZM010000020">
    <property type="protein sequence ID" value="KAK1352027.1"/>
    <property type="molecule type" value="Genomic_DNA"/>
</dbReference>
<protein>
    <submittedName>
        <fullName evidence="2">Uncharacterized protein</fullName>
    </submittedName>
</protein>
<sequence length="346" mass="37683">MTTPMHRHGRSNSSTLPMHSNSGTSPMHRHARSNSGMLPMHRHARSSSDIPGNLSKRAAAQRLVQVMNDSGGDDEIDDLLDYNPSHASSIRLGGRATPPPSPMAFRASTAENTSSPLQSSAGSRRPLRSSRPQSMDQSQLSTHSSFSSLSSQTRTSGEQDQPLSTPSGSGVRASQSLEQPLSARSPLSIPPSVGVKTADIVPPSVSSSPEPTNSGIPGENQSESRKDKRFSVDTDGTNSRESSNRRPASVLRNELDNLQEENESLLQKLRFAEERIGELEVRARQLEKKERSRSRGGILFLDSTQWRPTEIEKLIGEGFAEKLIWSLNHAAYFKHSLNVGGSNICI</sequence>
<feature type="compositionally biased region" description="Polar residues" evidence="1">
    <location>
        <begin position="158"/>
        <end position="179"/>
    </location>
</feature>
<dbReference type="Proteomes" id="UP001237642">
    <property type="component" value="Unassembled WGS sequence"/>
</dbReference>
<evidence type="ECO:0000313" key="3">
    <source>
        <dbReference type="Proteomes" id="UP001237642"/>
    </source>
</evidence>
<gene>
    <name evidence="2" type="ORF">POM88_053741</name>
</gene>
<reference evidence="2" key="2">
    <citation type="submission" date="2023-05" db="EMBL/GenBank/DDBJ databases">
        <authorList>
            <person name="Schelkunov M.I."/>
        </authorList>
    </citation>
    <scope>NUCLEOTIDE SEQUENCE</scope>
    <source>
        <strain evidence="2">Hsosn_3</strain>
        <tissue evidence="2">Leaf</tissue>
    </source>
</reference>
<feature type="compositionally biased region" description="Basic and acidic residues" evidence="1">
    <location>
        <begin position="222"/>
        <end position="232"/>
    </location>
</feature>
<feature type="region of interest" description="Disordered" evidence="1">
    <location>
        <begin position="87"/>
        <end position="249"/>
    </location>
</feature>
<organism evidence="2 3">
    <name type="scientific">Heracleum sosnowskyi</name>
    <dbReference type="NCBI Taxonomy" id="360622"/>
    <lineage>
        <taxon>Eukaryota</taxon>
        <taxon>Viridiplantae</taxon>
        <taxon>Streptophyta</taxon>
        <taxon>Embryophyta</taxon>
        <taxon>Tracheophyta</taxon>
        <taxon>Spermatophyta</taxon>
        <taxon>Magnoliopsida</taxon>
        <taxon>eudicotyledons</taxon>
        <taxon>Gunneridae</taxon>
        <taxon>Pentapetalae</taxon>
        <taxon>asterids</taxon>
        <taxon>campanulids</taxon>
        <taxon>Apiales</taxon>
        <taxon>Apiaceae</taxon>
        <taxon>Apioideae</taxon>
        <taxon>apioid superclade</taxon>
        <taxon>Tordylieae</taxon>
        <taxon>Tordyliinae</taxon>
        <taxon>Heracleum</taxon>
    </lineage>
</organism>
<feature type="region of interest" description="Disordered" evidence="1">
    <location>
        <begin position="1"/>
        <end position="57"/>
    </location>
</feature>
<dbReference type="AlphaFoldDB" id="A0AAD8GNE7"/>
<dbReference type="PANTHER" id="PTHR31762">
    <property type="entry name" value="FAS-BINDING FACTOR-LIKE PROTEIN"/>
    <property type="match status" value="1"/>
</dbReference>
<comment type="caution">
    <text evidence="2">The sequence shown here is derived from an EMBL/GenBank/DDBJ whole genome shotgun (WGS) entry which is preliminary data.</text>
</comment>
<feature type="compositionally biased region" description="Polar residues" evidence="1">
    <location>
        <begin position="109"/>
        <end position="118"/>
    </location>
</feature>
<feature type="compositionally biased region" description="Low complexity" evidence="1">
    <location>
        <begin position="119"/>
        <end position="156"/>
    </location>
</feature>
<dbReference type="PANTHER" id="PTHR31762:SF10">
    <property type="entry name" value="FAS-BINDING FACTOR-LIKE PROTEIN"/>
    <property type="match status" value="1"/>
</dbReference>
<feature type="compositionally biased region" description="Polar residues" evidence="1">
    <location>
        <begin position="212"/>
        <end position="221"/>
    </location>
</feature>